<accession>A0A7G9SB72</accession>
<dbReference type="EMBL" id="CP060717">
    <property type="protein sequence ID" value="QNN65097.1"/>
    <property type="molecule type" value="Genomic_DNA"/>
</dbReference>
<evidence type="ECO:0008006" key="4">
    <source>
        <dbReference type="Google" id="ProtNLM"/>
    </source>
</evidence>
<evidence type="ECO:0000313" key="2">
    <source>
        <dbReference type="EMBL" id="QNN65097.1"/>
    </source>
</evidence>
<protein>
    <recommendedName>
        <fullName evidence="4">Cell envelope biogenesis protein TolA</fullName>
    </recommendedName>
</protein>
<gene>
    <name evidence="2" type="ORF">H9L12_00035</name>
</gene>
<dbReference type="RefSeq" id="WP_187542094.1">
    <property type="nucleotide sequence ID" value="NZ_CP060717.1"/>
</dbReference>
<keyword evidence="3" id="KW-1185">Reference proteome</keyword>
<feature type="region of interest" description="Disordered" evidence="1">
    <location>
        <begin position="75"/>
        <end position="153"/>
    </location>
</feature>
<evidence type="ECO:0000313" key="3">
    <source>
        <dbReference type="Proteomes" id="UP000515955"/>
    </source>
</evidence>
<dbReference type="Proteomes" id="UP000515955">
    <property type="component" value="Chromosome"/>
</dbReference>
<name>A0A7G9SB72_9SPHN</name>
<dbReference type="Gene3D" id="3.30.1150.10">
    <property type="match status" value="1"/>
</dbReference>
<evidence type="ECO:0000256" key="1">
    <source>
        <dbReference type="SAM" id="MobiDB-lite"/>
    </source>
</evidence>
<organism evidence="2 3">
    <name type="scientific">Sphingomonas rhizophila</name>
    <dbReference type="NCBI Taxonomy" id="2071607"/>
    <lineage>
        <taxon>Bacteria</taxon>
        <taxon>Pseudomonadati</taxon>
        <taxon>Pseudomonadota</taxon>
        <taxon>Alphaproteobacteria</taxon>
        <taxon>Sphingomonadales</taxon>
        <taxon>Sphingomonadaceae</taxon>
        <taxon>Sphingomonas</taxon>
    </lineage>
</organism>
<feature type="compositionally biased region" description="Basic and acidic residues" evidence="1">
    <location>
        <begin position="127"/>
        <end position="143"/>
    </location>
</feature>
<feature type="compositionally biased region" description="Pro residues" evidence="1">
    <location>
        <begin position="77"/>
        <end position="114"/>
    </location>
</feature>
<sequence>MTVDRGEMMGTAGAIALHVALIAALSMSLAHTAANIEPPSMEVELVDEIGLTATAPTSIPTPPPASVAPEISEAVEPLPPEPAPAPAPAPAPSPRPSPIAKPRPVTKPAPPRPTPRAQQRPAPRGSRIGDDFLKGIEGGDERASAPAKPSAPTFNAQAKMDIGQAIIRQARSCANNQPFLGEGANTLRLRVNLRFNRNGRLASSPTVLGIAGNADLRSKYGELLEDQVRRIFTQCAPFRLPAELYDTPSGGWNDFTFIYRVE</sequence>
<reference evidence="2 3" key="1">
    <citation type="submission" date="2020-08" db="EMBL/GenBank/DDBJ databases">
        <title>Genome sequence of Sphingomonas rhizophila KACC 19189T.</title>
        <authorList>
            <person name="Hyun D.-W."/>
            <person name="Bae J.-W."/>
        </authorList>
    </citation>
    <scope>NUCLEOTIDE SEQUENCE [LARGE SCALE GENOMIC DNA]</scope>
    <source>
        <strain evidence="2 3">KACC 19189</strain>
    </source>
</reference>
<feature type="compositionally biased region" description="Low complexity" evidence="1">
    <location>
        <begin position="115"/>
        <end position="124"/>
    </location>
</feature>
<dbReference type="AlphaFoldDB" id="A0A7G9SB72"/>
<dbReference type="KEGG" id="srhi:H9L12_00035"/>
<proteinExistence type="predicted"/>